<name>A0A6G9YW65_9NOCA</name>
<organism evidence="2 3">
    <name type="scientific">Nocardia terpenica</name>
    <dbReference type="NCBI Taxonomy" id="455432"/>
    <lineage>
        <taxon>Bacteria</taxon>
        <taxon>Bacillati</taxon>
        <taxon>Actinomycetota</taxon>
        <taxon>Actinomycetes</taxon>
        <taxon>Mycobacteriales</taxon>
        <taxon>Nocardiaceae</taxon>
        <taxon>Nocardia</taxon>
    </lineage>
</organism>
<dbReference type="Pfam" id="PF08940">
    <property type="entry name" value="DUF1918"/>
    <property type="match status" value="1"/>
</dbReference>
<reference evidence="2 3" key="1">
    <citation type="journal article" date="2019" name="ACS Chem. Biol.">
        <title>Identification and Mobilization of a Cryptic Antibiotic Biosynthesis Gene Locus from a Human-Pathogenic Nocardia Isolate.</title>
        <authorList>
            <person name="Herisse M."/>
            <person name="Ishida K."/>
            <person name="Porter J.L."/>
            <person name="Howden B."/>
            <person name="Hertweck C."/>
            <person name="Stinear T.P."/>
            <person name="Pidot S.J."/>
        </authorList>
    </citation>
    <scope>NUCLEOTIDE SEQUENCE [LARGE SCALE GENOMIC DNA]</scope>
    <source>
        <strain evidence="2 3">AUSMDU00012715</strain>
    </source>
</reference>
<evidence type="ECO:0000313" key="2">
    <source>
        <dbReference type="EMBL" id="QIS17246.1"/>
    </source>
</evidence>
<feature type="domain" description="DUF1918" evidence="1">
    <location>
        <begin position="1"/>
        <end position="57"/>
    </location>
</feature>
<dbReference type="AlphaFoldDB" id="A0A6G9YW65"/>
<dbReference type="Proteomes" id="UP000500953">
    <property type="component" value="Chromosome"/>
</dbReference>
<dbReference type="InterPro" id="IPR015035">
    <property type="entry name" value="DUF1918"/>
</dbReference>
<proteinExistence type="predicted"/>
<dbReference type="SUPFAM" id="SSF50118">
    <property type="entry name" value="Cell growth inhibitor/plasmid maintenance toxic component"/>
    <property type="match status" value="1"/>
</dbReference>
<evidence type="ECO:0000259" key="1">
    <source>
        <dbReference type="Pfam" id="PF08940"/>
    </source>
</evidence>
<accession>A0A6G9YW65</accession>
<protein>
    <submittedName>
        <fullName evidence="2">DUF1918 domain-containing protein</fullName>
    </submittedName>
</protein>
<dbReference type="Gene3D" id="2.30.30.440">
    <property type="entry name" value="Domain of unknown function DUF1918"/>
    <property type="match status" value="1"/>
</dbReference>
<dbReference type="EMBL" id="CP046173">
    <property type="protein sequence ID" value="QIS17246.1"/>
    <property type="molecule type" value="Genomic_DNA"/>
</dbReference>
<sequence>MRAEIGDRILVHSRAVGIPEQTGEIIEVRGANGAPPYVVRFGDGHESLLFPGPDCVVRPR</sequence>
<dbReference type="RefSeq" id="WP_167484665.1">
    <property type="nucleotide sequence ID" value="NZ_CP046173.1"/>
</dbReference>
<gene>
    <name evidence="2" type="ORF">F6W96_01860</name>
</gene>
<evidence type="ECO:0000313" key="3">
    <source>
        <dbReference type="Proteomes" id="UP000500953"/>
    </source>
</evidence>